<keyword evidence="2" id="KW-1133">Transmembrane helix</keyword>
<keyword evidence="2" id="KW-0472">Membrane</keyword>
<name>A0ABX0V512_9HYPH</name>
<evidence type="ECO:0008006" key="5">
    <source>
        <dbReference type="Google" id="ProtNLM"/>
    </source>
</evidence>
<dbReference type="InterPro" id="IPR018666">
    <property type="entry name" value="DUF2125"/>
</dbReference>
<evidence type="ECO:0000256" key="1">
    <source>
        <dbReference type="SAM" id="MobiDB-lite"/>
    </source>
</evidence>
<organism evidence="3 4">
    <name type="scientific">Pseudochelatococcus lubricantis</name>
    <dbReference type="NCBI Taxonomy" id="1538102"/>
    <lineage>
        <taxon>Bacteria</taxon>
        <taxon>Pseudomonadati</taxon>
        <taxon>Pseudomonadota</taxon>
        <taxon>Alphaproteobacteria</taxon>
        <taxon>Hyphomicrobiales</taxon>
        <taxon>Chelatococcaceae</taxon>
        <taxon>Pseudochelatococcus</taxon>
    </lineage>
</organism>
<dbReference type="Pfam" id="PF09898">
    <property type="entry name" value="DUF2125"/>
    <property type="match status" value="1"/>
</dbReference>
<feature type="compositionally biased region" description="Pro residues" evidence="1">
    <location>
        <begin position="1"/>
        <end position="13"/>
    </location>
</feature>
<dbReference type="RefSeq" id="WP_166955990.1">
    <property type="nucleotide sequence ID" value="NZ_JAASQI010000012.1"/>
</dbReference>
<sequence>MTVSQPPSPPPAPQNANDGTPSRGTARRRSRLGLFLPVAFLVVLLAGWSAFWFVARARVHDAITIWLAQEAEQQRKWSCPDRSIGGFPFRFEVRCTNLLFVGTTPAGAVTGSVAQFVAVAQVYKPNHVIVEATGPLVADPQDGGERLTLNWQSFDASAIFTGNRLDRFSVVVEGPTAHMGDGTSEHPDGIELLRAGSWQSHLRIDPERPPEEHAYDIAFTLREARIPALDALVGTQDRANIVFQGAITEAAPFTAKAPSVELERWRAAGGRLEIEELSAAKGPQRMQAQGRFSVDEQHRPQGYIDASIAGLDGLLGRFGLGGRSSLILGGLSILGGGRPANGNPSDAGLTPLPRIDIRDGQVFVGPLAVGRLSPLY</sequence>
<feature type="transmembrane region" description="Helical" evidence="2">
    <location>
        <begin position="32"/>
        <end position="55"/>
    </location>
</feature>
<proteinExistence type="predicted"/>
<feature type="region of interest" description="Disordered" evidence="1">
    <location>
        <begin position="1"/>
        <end position="25"/>
    </location>
</feature>
<evidence type="ECO:0000256" key="2">
    <source>
        <dbReference type="SAM" id="Phobius"/>
    </source>
</evidence>
<dbReference type="EMBL" id="JAASQI010000012">
    <property type="protein sequence ID" value="NIJ60027.1"/>
    <property type="molecule type" value="Genomic_DNA"/>
</dbReference>
<evidence type="ECO:0000313" key="4">
    <source>
        <dbReference type="Proteomes" id="UP001429580"/>
    </source>
</evidence>
<accession>A0ABX0V512</accession>
<comment type="caution">
    <text evidence="3">The sequence shown here is derived from an EMBL/GenBank/DDBJ whole genome shotgun (WGS) entry which is preliminary data.</text>
</comment>
<keyword evidence="4" id="KW-1185">Reference proteome</keyword>
<protein>
    <recommendedName>
        <fullName evidence="5">DUF2125 domain-containing protein</fullName>
    </recommendedName>
</protein>
<dbReference type="Proteomes" id="UP001429580">
    <property type="component" value="Unassembled WGS sequence"/>
</dbReference>
<gene>
    <name evidence="3" type="ORF">FHS82_003890</name>
</gene>
<reference evidence="3 4" key="1">
    <citation type="submission" date="2020-03" db="EMBL/GenBank/DDBJ databases">
        <title>Genomic Encyclopedia of Type Strains, Phase IV (KMG-IV): sequencing the most valuable type-strain genomes for metagenomic binning, comparative biology and taxonomic classification.</title>
        <authorList>
            <person name="Goeker M."/>
        </authorList>
    </citation>
    <scope>NUCLEOTIDE SEQUENCE [LARGE SCALE GENOMIC DNA]</scope>
    <source>
        <strain evidence="3 4">DSM 103870</strain>
    </source>
</reference>
<keyword evidence="2" id="KW-0812">Transmembrane</keyword>
<evidence type="ECO:0000313" key="3">
    <source>
        <dbReference type="EMBL" id="NIJ60027.1"/>
    </source>
</evidence>